<dbReference type="Pfam" id="PF00201">
    <property type="entry name" value="UDPGT"/>
    <property type="match status" value="1"/>
</dbReference>
<keyword evidence="2 3" id="KW-0808">Transferase</keyword>
<protein>
    <submittedName>
        <fullName evidence="4">Indole-3-acetate beta-glucosyltransferase</fullName>
    </submittedName>
</protein>
<dbReference type="EMBL" id="CM007649">
    <property type="protein sequence ID" value="ONM37157.1"/>
    <property type="molecule type" value="Genomic_DNA"/>
</dbReference>
<evidence type="ECO:0000313" key="4">
    <source>
        <dbReference type="EMBL" id="ONM37157.1"/>
    </source>
</evidence>
<dbReference type="SUPFAM" id="SSF53756">
    <property type="entry name" value="UDP-Glycosyltransferase/glycogen phosphorylase"/>
    <property type="match status" value="1"/>
</dbReference>
<accession>A0A1D6N9D7</accession>
<comment type="similarity">
    <text evidence="1 3">Belongs to the UDP-glycosyltransferase family.</text>
</comment>
<dbReference type="InterPro" id="IPR002213">
    <property type="entry name" value="UDP_glucos_trans"/>
</dbReference>
<sequence length="264" mass="29355">MVLSMQTIDKKACNIDISHLFILRYAGNSDQRLGHYIAGQASSSIRLSDLEPLIHNKRTVKHILTTISSIRNAQSLLFTTMYELEASVIDSLRSVLSCPVYPIASEVRFLWILREQSPRVQELFSGINNGMILPWCEQLEVLCHHSVGGFMTHCGMNSTLEGVFAGVPMLALPLFFDQPIDGRLIVEEWKIGLAVRDWASKGGLIGREDIARAVKKLMSSDETGTKALRERALELKEASRRAVNEGGSSYCNLSSLMETVCTPK</sequence>
<dbReference type="Gene3D" id="3.40.50.2000">
    <property type="entry name" value="Glycogen Phosphorylase B"/>
    <property type="match status" value="3"/>
</dbReference>
<reference evidence="4" key="1">
    <citation type="submission" date="2015-12" db="EMBL/GenBank/DDBJ databases">
        <title>Update maize B73 reference genome by single molecule sequencing technologies.</title>
        <authorList>
            <consortium name="Maize Genome Sequencing Project"/>
            <person name="Ware D."/>
        </authorList>
    </citation>
    <scope>NUCLEOTIDE SEQUENCE [LARGE SCALE GENOMIC DNA]</scope>
    <source>
        <tissue evidence="4">Seedling</tissue>
    </source>
</reference>
<evidence type="ECO:0000256" key="3">
    <source>
        <dbReference type="RuleBase" id="RU003718"/>
    </source>
</evidence>
<gene>
    <name evidence="4" type="ORF">ZEAMMB73_Zm00001d043165</name>
</gene>
<dbReference type="GO" id="GO:0008194">
    <property type="term" value="F:UDP-glycosyltransferase activity"/>
    <property type="evidence" value="ECO:0007669"/>
    <property type="project" value="InterPro"/>
</dbReference>
<keyword evidence="3" id="KW-0328">Glycosyltransferase</keyword>
<evidence type="ECO:0000256" key="2">
    <source>
        <dbReference type="ARBA" id="ARBA00022679"/>
    </source>
</evidence>
<dbReference type="ExpressionAtlas" id="A0A1D6N9D7">
    <property type="expression patterns" value="baseline and differential"/>
</dbReference>
<dbReference type="AlphaFoldDB" id="A0A1D6N9D7"/>
<dbReference type="CDD" id="cd03784">
    <property type="entry name" value="GT1_Gtf-like"/>
    <property type="match status" value="1"/>
</dbReference>
<dbReference type="InterPro" id="IPR035595">
    <property type="entry name" value="UDP_glycos_trans_CS"/>
</dbReference>
<evidence type="ECO:0000256" key="1">
    <source>
        <dbReference type="ARBA" id="ARBA00009995"/>
    </source>
</evidence>
<organism evidence="4">
    <name type="scientific">Zea mays</name>
    <name type="common">Maize</name>
    <dbReference type="NCBI Taxonomy" id="4577"/>
    <lineage>
        <taxon>Eukaryota</taxon>
        <taxon>Viridiplantae</taxon>
        <taxon>Streptophyta</taxon>
        <taxon>Embryophyta</taxon>
        <taxon>Tracheophyta</taxon>
        <taxon>Spermatophyta</taxon>
        <taxon>Magnoliopsida</taxon>
        <taxon>Liliopsida</taxon>
        <taxon>Poales</taxon>
        <taxon>Poaceae</taxon>
        <taxon>PACMAD clade</taxon>
        <taxon>Panicoideae</taxon>
        <taxon>Andropogonodae</taxon>
        <taxon>Andropogoneae</taxon>
        <taxon>Tripsacinae</taxon>
        <taxon>Zea</taxon>
    </lineage>
</organism>
<dbReference type="PANTHER" id="PTHR48045">
    <property type="entry name" value="UDP-GLYCOSYLTRANSFERASE 72B1"/>
    <property type="match status" value="1"/>
</dbReference>
<name>A0A1D6N9D7_MAIZE</name>
<proteinExistence type="inferred from homology"/>
<dbReference type="PROSITE" id="PS00375">
    <property type="entry name" value="UDPGT"/>
    <property type="match status" value="1"/>
</dbReference>
<dbReference type="PANTHER" id="PTHR48045:SF22">
    <property type="entry name" value="UDP-GLUCURONOSYL_UDP-GLUCOSYLTRANSFERASE"/>
    <property type="match status" value="1"/>
</dbReference>